<protein>
    <submittedName>
        <fullName evidence="3">F-box domain-containing protein</fullName>
    </submittedName>
</protein>
<evidence type="ECO:0000259" key="1">
    <source>
        <dbReference type="PROSITE" id="PS50181"/>
    </source>
</evidence>
<sequence>MSFPLLRLPFFALDEIVQNLSEEQKLTLAKTSQRVKRLVSKHTKSNSIRIFSYDERFLAYTFYDDQKSDRKEQSSLPDSSMICRREVPEFRETLDFLLEIYRIKNVSIRMIEYPVIRGIIILEYCVSKNLKIESVWGSVFSKKDEMLERFLIASKDATELTIRGIIISPPYSFDHFHLFRMDRFEIGYAPWITVEQVLALRNCKRVDMGYVQFNASDITRILLEWLENPGELMELRMSFDIQMTIEEVVEGLRAVRSQESNEGNPKYWLTGNNGVQFPAMMERDRIILMKRET</sequence>
<dbReference type="InterPro" id="IPR001810">
    <property type="entry name" value="F-box_dom"/>
</dbReference>
<dbReference type="AlphaFoldDB" id="A0A1I7UT82"/>
<dbReference type="eggNOG" id="ENOG502TKBC">
    <property type="taxonomic scope" value="Eukaryota"/>
</dbReference>
<reference evidence="3" key="1">
    <citation type="submission" date="2016-11" db="UniProtKB">
        <authorList>
            <consortium name="WormBaseParasite"/>
        </authorList>
    </citation>
    <scope>IDENTIFICATION</scope>
</reference>
<dbReference type="PANTHER" id="PTHR21503:SF8">
    <property type="entry name" value="F-BOX ASSOCIATED DOMAIN-CONTAINING PROTEIN-RELATED"/>
    <property type="match status" value="1"/>
</dbReference>
<dbReference type="PROSITE" id="PS50181">
    <property type="entry name" value="FBOX"/>
    <property type="match status" value="1"/>
</dbReference>
<dbReference type="PANTHER" id="PTHR21503">
    <property type="entry name" value="F-BOX-CONTAINING HYPOTHETICAL PROTEIN C.ELEGANS"/>
    <property type="match status" value="1"/>
</dbReference>
<keyword evidence="2" id="KW-1185">Reference proteome</keyword>
<feature type="domain" description="F-box" evidence="1">
    <location>
        <begin position="2"/>
        <end position="48"/>
    </location>
</feature>
<accession>A0A1I7UT82</accession>
<evidence type="ECO:0000313" key="3">
    <source>
        <dbReference type="WBParaSite" id="Csp11.Scaffold630.g19112.t1"/>
    </source>
</evidence>
<evidence type="ECO:0000313" key="2">
    <source>
        <dbReference type="Proteomes" id="UP000095282"/>
    </source>
</evidence>
<proteinExistence type="predicted"/>
<organism evidence="2 3">
    <name type="scientific">Caenorhabditis tropicalis</name>
    <dbReference type="NCBI Taxonomy" id="1561998"/>
    <lineage>
        <taxon>Eukaryota</taxon>
        <taxon>Metazoa</taxon>
        <taxon>Ecdysozoa</taxon>
        <taxon>Nematoda</taxon>
        <taxon>Chromadorea</taxon>
        <taxon>Rhabditida</taxon>
        <taxon>Rhabditina</taxon>
        <taxon>Rhabditomorpha</taxon>
        <taxon>Rhabditoidea</taxon>
        <taxon>Rhabditidae</taxon>
        <taxon>Peloderinae</taxon>
        <taxon>Caenorhabditis</taxon>
    </lineage>
</organism>
<dbReference type="WBParaSite" id="Csp11.Scaffold630.g19112.t1">
    <property type="protein sequence ID" value="Csp11.Scaffold630.g19112.t1"/>
    <property type="gene ID" value="Csp11.Scaffold630.g19112"/>
</dbReference>
<name>A0A1I7UT82_9PELO</name>
<dbReference type="Proteomes" id="UP000095282">
    <property type="component" value="Unplaced"/>
</dbReference>